<reference evidence="1" key="1">
    <citation type="submission" date="2020-11" db="EMBL/GenBank/DDBJ databases">
        <authorList>
            <consortium name="DOE Joint Genome Institute"/>
            <person name="Ahrendt S."/>
            <person name="Riley R."/>
            <person name="Andreopoulos W."/>
            <person name="LaButti K."/>
            <person name="Pangilinan J."/>
            <person name="Ruiz-duenas F.J."/>
            <person name="Barrasa J.M."/>
            <person name="Sanchez-Garcia M."/>
            <person name="Camarero S."/>
            <person name="Miyauchi S."/>
            <person name="Serrano A."/>
            <person name="Linde D."/>
            <person name="Babiker R."/>
            <person name="Drula E."/>
            <person name="Ayuso-Fernandez I."/>
            <person name="Pacheco R."/>
            <person name="Padilla G."/>
            <person name="Ferreira P."/>
            <person name="Barriuso J."/>
            <person name="Kellner H."/>
            <person name="Castanera R."/>
            <person name="Alfaro M."/>
            <person name="Ramirez L."/>
            <person name="Pisabarro A.G."/>
            <person name="Kuo A."/>
            <person name="Tritt A."/>
            <person name="Lipzen A."/>
            <person name="He G."/>
            <person name="Yan M."/>
            <person name="Ng V."/>
            <person name="Cullen D."/>
            <person name="Martin F."/>
            <person name="Rosso M.-N."/>
            <person name="Henrissat B."/>
            <person name="Hibbett D."/>
            <person name="Martinez A.T."/>
            <person name="Grigoriev I.V."/>
        </authorList>
    </citation>
    <scope>NUCLEOTIDE SEQUENCE</scope>
    <source>
        <strain evidence="1">AH 44721</strain>
    </source>
</reference>
<dbReference type="AlphaFoldDB" id="A0A9P5NCQ5"/>
<evidence type="ECO:0000313" key="2">
    <source>
        <dbReference type="Proteomes" id="UP000724874"/>
    </source>
</evidence>
<name>A0A9P5NCQ5_GYMJU</name>
<comment type="caution">
    <text evidence="1">The sequence shown here is derived from an EMBL/GenBank/DDBJ whole genome shotgun (WGS) entry which is preliminary data.</text>
</comment>
<accession>A0A9P5NCQ5</accession>
<gene>
    <name evidence="1" type="ORF">CPB84DRAFT_1852373</name>
</gene>
<evidence type="ECO:0000313" key="1">
    <source>
        <dbReference type="EMBL" id="KAF8878492.1"/>
    </source>
</evidence>
<organism evidence="1 2">
    <name type="scientific">Gymnopilus junonius</name>
    <name type="common">Spectacular rustgill mushroom</name>
    <name type="synonym">Gymnopilus spectabilis subsp. junonius</name>
    <dbReference type="NCBI Taxonomy" id="109634"/>
    <lineage>
        <taxon>Eukaryota</taxon>
        <taxon>Fungi</taxon>
        <taxon>Dikarya</taxon>
        <taxon>Basidiomycota</taxon>
        <taxon>Agaricomycotina</taxon>
        <taxon>Agaricomycetes</taxon>
        <taxon>Agaricomycetidae</taxon>
        <taxon>Agaricales</taxon>
        <taxon>Agaricineae</taxon>
        <taxon>Hymenogastraceae</taxon>
        <taxon>Gymnopilus</taxon>
    </lineage>
</organism>
<dbReference type="Proteomes" id="UP000724874">
    <property type="component" value="Unassembled WGS sequence"/>
</dbReference>
<proteinExistence type="predicted"/>
<dbReference type="EMBL" id="JADNYJ010000158">
    <property type="protein sequence ID" value="KAF8878492.1"/>
    <property type="molecule type" value="Genomic_DNA"/>
</dbReference>
<sequence length="349" mass="39422">MPAIFTDQWKKEQELEEERRMTQSQQKIRATQARHTVVVYAWLEDAKPVMVHEFQEGPSTFTWPYFALSMPILSNVDFTMPDGSTVRIHLYRKGLSTWVNVSIGHVIELQEGARIFLKATHVTDCQDFDKLLSSEADSPMHLCYNLPGECRELLERYQSKRLLLGKRKGVDVIEITSSEDESTPGGCAKLDLCSRRHFRKQRLPASLFHPSPSPAAAASINTGDVASAIEVSDDSHPSSRSITPMPNSLDAVSEVPSLSPLTKQWPAGFYAVNIVQFFTDCEEKLTVPMGTIFRQHFPGLPCRHSTINENHKRWQDAPQSVHDNVLRAGQSDEGLWSVFQMQTRKKAKV</sequence>
<keyword evidence="2" id="KW-1185">Reference proteome</keyword>
<dbReference type="OrthoDB" id="3050590at2759"/>
<protein>
    <submittedName>
        <fullName evidence="1">Uncharacterized protein</fullName>
    </submittedName>
</protein>